<sequence length="618" mass="70552">MRGIVDSIARLQGTVDLRRESEVEVAGFGVSLDGEGVSSPPPPPWAKAERLVFRREKKVRALTEAERILPGELLGRLRREARGLGRWVKVRKAGVTEEVVEKIKEGWGEGELVMVRFGVPLCRNMDRAREIVEGGVGWNDRVEMTGGLVVWSKKDALVIYRGCNYHNASVPSGISWESEEDNHVSTVKSNAIINRATITENQEESPFVAGTALEINNDTLPINETLYEREANRLLDGLGPRYTNWWWPKPLPVDGDMLPEVVPGFRPPFRRCPPHLRPKLTDDELTYLRKLARPLPTHFVLGRNSKLQGLAAAIIKVWEKCSIVKIALKYGIPNTNNEMMAWELKAKLDSCQLQEEDARLKAFRSLHNMDNNNDTLPSASMGEACSEFQYIQTKLGDVGDYEFDPKVQIEAEKERLEKEIRKQERRLSILQMKLERSENELAKLNSSWKPGEKVADQELITEEERQTFRRIGLKMDQFLLLGRRGVYDGVIGSIHQHWKHREVVKVITMQRDYSQIIQTARLLENESGGLLVAVEKLKRGHAIIIYRGKNYSRPLKFLPENLLTKREALQQSMEMQRRGSLKFFARLTAQIISDLKDRLGNLEGRNEEMMSGTSENQK</sequence>
<comment type="subcellular location">
    <subcellularLocation>
        <location evidence="1">Plastid</location>
        <location evidence="1">Chloroplast</location>
    </subcellularLocation>
</comment>
<name>A0AAV9DBY7_ACOCL</name>
<evidence type="ECO:0000256" key="6">
    <source>
        <dbReference type="ARBA" id="ARBA00022884"/>
    </source>
</evidence>
<evidence type="ECO:0000256" key="4">
    <source>
        <dbReference type="ARBA" id="ARBA00022664"/>
    </source>
</evidence>
<protein>
    <recommendedName>
        <fullName evidence="12">CRM domain-containing protein</fullName>
    </recommendedName>
</protein>
<accession>A0AAV9DBY7</accession>
<feature type="domain" description="CRM" evidence="12">
    <location>
        <begin position="458"/>
        <end position="558"/>
    </location>
</feature>
<comment type="caution">
    <text evidence="13">The sequence shown here is derived from an EMBL/GenBank/DDBJ whole genome shotgun (WGS) entry which is preliminary data.</text>
</comment>
<dbReference type="GO" id="GO:0006397">
    <property type="term" value="P:mRNA processing"/>
    <property type="evidence" value="ECO:0007669"/>
    <property type="project" value="UniProtKB-KW"/>
</dbReference>
<reference evidence="13" key="2">
    <citation type="submission" date="2023-06" db="EMBL/GenBank/DDBJ databases">
        <authorList>
            <person name="Ma L."/>
            <person name="Liu K.-W."/>
            <person name="Li Z."/>
            <person name="Hsiao Y.-Y."/>
            <person name="Qi Y."/>
            <person name="Fu T."/>
            <person name="Tang G."/>
            <person name="Zhang D."/>
            <person name="Sun W.-H."/>
            <person name="Liu D.-K."/>
            <person name="Li Y."/>
            <person name="Chen G.-Z."/>
            <person name="Liu X.-D."/>
            <person name="Liao X.-Y."/>
            <person name="Jiang Y.-T."/>
            <person name="Yu X."/>
            <person name="Hao Y."/>
            <person name="Huang J."/>
            <person name="Zhao X.-W."/>
            <person name="Ke S."/>
            <person name="Chen Y.-Y."/>
            <person name="Wu W.-L."/>
            <person name="Hsu J.-L."/>
            <person name="Lin Y.-F."/>
            <person name="Huang M.-D."/>
            <person name="Li C.-Y."/>
            <person name="Huang L."/>
            <person name="Wang Z.-W."/>
            <person name="Zhao X."/>
            <person name="Zhong W.-Y."/>
            <person name="Peng D.-H."/>
            <person name="Ahmad S."/>
            <person name="Lan S."/>
            <person name="Zhang J.-S."/>
            <person name="Tsai W.-C."/>
            <person name="Van De Peer Y."/>
            <person name="Liu Z.-J."/>
        </authorList>
    </citation>
    <scope>NUCLEOTIDE SEQUENCE</scope>
    <source>
        <strain evidence="13">CP</strain>
        <tissue evidence="13">Leaves</tissue>
    </source>
</reference>
<keyword evidence="5" id="KW-0677">Repeat</keyword>
<evidence type="ECO:0000256" key="7">
    <source>
        <dbReference type="ARBA" id="ARBA00022946"/>
    </source>
</evidence>
<keyword evidence="8" id="KW-0508">mRNA splicing</keyword>
<feature type="domain" description="CRM" evidence="12">
    <location>
        <begin position="278"/>
        <end position="375"/>
    </location>
</feature>
<feature type="coiled-coil region" evidence="11">
    <location>
        <begin position="406"/>
        <end position="447"/>
    </location>
</feature>
<evidence type="ECO:0000256" key="9">
    <source>
        <dbReference type="ARBA" id="ARBA00023274"/>
    </source>
</evidence>
<dbReference type="GO" id="GO:0003729">
    <property type="term" value="F:mRNA binding"/>
    <property type="evidence" value="ECO:0007669"/>
    <property type="project" value="InterPro"/>
</dbReference>
<dbReference type="Proteomes" id="UP001180020">
    <property type="component" value="Unassembled WGS sequence"/>
</dbReference>
<evidence type="ECO:0000256" key="8">
    <source>
        <dbReference type="ARBA" id="ARBA00023187"/>
    </source>
</evidence>
<gene>
    <name evidence="13" type="ORF">QJS10_CPB14g00453</name>
</gene>
<dbReference type="SUPFAM" id="SSF75471">
    <property type="entry name" value="YhbY-like"/>
    <property type="match status" value="3"/>
</dbReference>
<evidence type="ECO:0000256" key="5">
    <source>
        <dbReference type="ARBA" id="ARBA00022737"/>
    </source>
</evidence>
<evidence type="ECO:0000256" key="11">
    <source>
        <dbReference type="SAM" id="Coils"/>
    </source>
</evidence>
<dbReference type="InterPro" id="IPR001890">
    <property type="entry name" value="RNA-binding_CRM"/>
</dbReference>
<dbReference type="EMBL" id="JAUJYO010000014">
    <property type="protein sequence ID" value="KAK1298409.1"/>
    <property type="molecule type" value="Genomic_DNA"/>
</dbReference>
<keyword evidence="3" id="KW-0934">Plastid</keyword>
<dbReference type="GO" id="GO:0000373">
    <property type="term" value="P:Group II intron splicing"/>
    <property type="evidence" value="ECO:0007669"/>
    <property type="project" value="UniProtKB-ARBA"/>
</dbReference>
<keyword evidence="7" id="KW-0809">Transit peptide</keyword>
<evidence type="ECO:0000256" key="1">
    <source>
        <dbReference type="ARBA" id="ARBA00004229"/>
    </source>
</evidence>
<evidence type="ECO:0000259" key="12">
    <source>
        <dbReference type="PROSITE" id="PS51295"/>
    </source>
</evidence>
<reference evidence="13" key="1">
    <citation type="journal article" date="2023" name="Nat. Commun.">
        <title>Diploid and tetraploid genomes of Acorus and the evolution of monocots.</title>
        <authorList>
            <person name="Ma L."/>
            <person name="Liu K.W."/>
            <person name="Li Z."/>
            <person name="Hsiao Y.Y."/>
            <person name="Qi Y."/>
            <person name="Fu T."/>
            <person name="Tang G.D."/>
            <person name="Zhang D."/>
            <person name="Sun W.H."/>
            <person name="Liu D.K."/>
            <person name="Li Y."/>
            <person name="Chen G.Z."/>
            <person name="Liu X.D."/>
            <person name="Liao X.Y."/>
            <person name="Jiang Y.T."/>
            <person name="Yu X."/>
            <person name="Hao Y."/>
            <person name="Huang J."/>
            <person name="Zhao X.W."/>
            <person name="Ke S."/>
            <person name="Chen Y.Y."/>
            <person name="Wu W.L."/>
            <person name="Hsu J.L."/>
            <person name="Lin Y.F."/>
            <person name="Huang M.D."/>
            <person name="Li C.Y."/>
            <person name="Huang L."/>
            <person name="Wang Z.W."/>
            <person name="Zhao X."/>
            <person name="Zhong W.Y."/>
            <person name="Peng D.H."/>
            <person name="Ahmad S."/>
            <person name="Lan S."/>
            <person name="Zhang J.S."/>
            <person name="Tsai W.C."/>
            <person name="Van de Peer Y."/>
            <person name="Liu Z.J."/>
        </authorList>
    </citation>
    <scope>NUCLEOTIDE SEQUENCE</scope>
    <source>
        <strain evidence="13">CP</strain>
    </source>
</reference>
<keyword evidence="4" id="KW-0507">mRNA processing</keyword>
<dbReference type="PANTHER" id="PTHR31846">
    <property type="entry name" value="CRS1 / YHBY (CRM) DOMAIN-CONTAINING PROTEIN"/>
    <property type="match status" value="1"/>
</dbReference>
<dbReference type="GO" id="GO:0009507">
    <property type="term" value="C:chloroplast"/>
    <property type="evidence" value="ECO:0007669"/>
    <property type="project" value="UniProtKB-SubCell"/>
</dbReference>
<feature type="domain" description="CRM" evidence="12">
    <location>
        <begin position="67"/>
        <end position="172"/>
    </location>
</feature>
<dbReference type="SMART" id="SM01103">
    <property type="entry name" value="CRS1_YhbY"/>
    <property type="match status" value="3"/>
</dbReference>
<keyword evidence="6 10" id="KW-0694">RNA-binding</keyword>
<dbReference type="PROSITE" id="PS51295">
    <property type="entry name" value="CRM"/>
    <property type="match status" value="3"/>
</dbReference>
<dbReference type="GO" id="GO:1990904">
    <property type="term" value="C:ribonucleoprotein complex"/>
    <property type="evidence" value="ECO:0007669"/>
    <property type="project" value="UniProtKB-KW"/>
</dbReference>
<evidence type="ECO:0000313" key="14">
    <source>
        <dbReference type="Proteomes" id="UP001180020"/>
    </source>
</evidence>
<evidence type="ECO:0000256" key="2">
    <source>
        <dbReference type="ARBA" id="ARBA00022528"/>
    </source>
</evidence>
<evidence type="ECO:0000256" key="3">
    <source>
        <dbReference type="ARBA" id="ARBA00022640"/>
    </source>
</evidence>
<evidence type="ECO:0000313" key="13">
    <source>
        <dbReference type="EMBL" id="KAK1298409.1"/>
    </source>
</evidence>
<organism evidence="13 14">
    <name type="scientific">Acorus calamus</name>
    <name type="common">Sweet flag</name>
    <dbReference type="NCBI Taxonomy" id="4465"/>
    <lineage>
        <taxon>Eukaryota</taxon>
        <taxon>Viridiplantae</taxon>
        <taxon>Streptophyta</taxon>
        <taxon>Embryophyta</taxon>
        <taxon>Tracheophyta</taxon>
        <taxon>Spermatophyta</taxon>
        <taxon>Magnoliopsida</taxon>
        <taxon>Liliopsida</taxon>
        <taxon>Acoraceae</taxon>
        <taxon>Acorus</taxon>
    </lineage>
</organism>
<dbReference type="Gene3D" id="3.30.110.60">
    <property type="entry name" value="YhbY-like"/>
    <property type="match status" value="3"/>
</dbReference>
<keyword evidence="9" id="KW-0687">Ribonucleoprotein</keyword>
<evidence type="ECO:0000256" key="10">
    <source>
        <dbReference type="PROSITE-ProRule" id="PRU00626"/>
    </source>
</evidence>
<dbReference type="InterPro" id="IPR035920">
    <property type="entry name" value="YhbY-like_sf"/>
</dbReference>
<dbReference type="PANTHER" id="PTHR31846:SF10">
    <property type="entry name" value="CHLOROPLASTIC GROUP IIA INTRON SPLICING FACILITATOR CRS1, CHLOROPLASTIC"/>
    <property type="match status" value="1"/>
</dbReference>
<proteinExistence type="predicted"/>
<dbReference type="AlphaFoldDB" id="A0AAV9DBY7"/>
<keyword evidence="14" id="KW-1185">Reference proteome</keyword>
<dbReference type="Pfam" id="PF01985">
    <property type="entry name" value="CRS1_YhbY"/>
    <property type="match status" value="3"/>
</dbReference>
<keyword evidence="2" id="KW-0150">Chloroplast</keyword>
<dbReference type="InterPro" id="IPR045278">
    <property type="entry name" value="CRS1/CFM2/CFM3"/>
</dbReference>
<keyword evidence="11" id="KW-0175">Coiled coil</keyword>